<keyword evidence="3 10" id="KW-0808">Transferase</keyword>
<feature type="transmembrane region" description="Helical" evidence="10">
    <location>
        <begin position="106"/>
        <end position="127"/>
    </location>
</feature>
<keyword evidence="5 10" id="KW-0276">Fatty acid metabolism</keyword>
<dbReference type="GO" id="GO:0019367">
    <property type="term" value="P:fatty acid elongation, saturated fatty acid"/>
    <property type="evidence" value="ECO:0007669"/>
    <property type="project" value="TreeGrafter"/>
</dbReference>
<dbReference type="InterPro" id="IPR002076">
    <property type="entry name" value="ELO_fam"/>
</dbReference>
<organism evidence="11">
    <name type="scientific">Amphimedon queenslandica</name>
    <name type="common">Sponge</name>
    <dbReference type="NCBI Taxonomy" id="400682"/>
    <lineage>
        <taxon>Eukaryota</taxon>
        <taxon>Metazoa</taxon>
        <taxon>Porifera</taxon>
        <taxon>Demospongiae</taxon>
        <taxon>Heteroscleromorpha</taxon>
        <taxon>Haplosclerida</taxon>
        <taxon>Niphatidae</taxon>
        <taxon>Amphimedon</taxon>
    </lineage>
</organism>
<comment type="similarity">
    <text evidence="10">Belongs to the ELO family.</text>
</comment>
<dbReference type="OrthoDB" id="10259681at2759"/>
<evidence type="ECO:0000256" key="10">
    <source>
        <dbReference type="RuleBase" id="RU361115"/>
    </source>
</evidence>
<dbReference type="AlphaFoldDB" id="A0A1X7VQV9"/>
<evidence type="ECO:0000256" key="3">
    <source>
        <dbReference type="ARBA" id="ARBA00022679"/>
    </source>
</evidence>
<feature type="transmembrane region" description="Helical" evidence="10">
    <location>
        <begin position="56"/>
        <end position="79"/>
    </location>
</feature>
<dbReference type="PROSITE" id="PS01188">
    <property type="entry name" value="ELO"/>
    <property type="match status" value="1"/>
</dbReference>
<evidence type="ECO:0000256" key="5">
    <source>
        <dbReference type="ARBA" id="ARBA00022832"/>
    </source>
</evidence>
<dbReference type="EC" id="2.3.1.199" evidence="10"/>
<dbReference type="Pfam" id="PF01151">
    <property type="entry name" value="ELO"/>
    <property type="match status" value="1"/>
</dbReference>
<protein>
    <recommendedName>
        <fullName evidence="10">Elongation of very long chain fatty acids protein</fullName>
        <ecNumber evidence="10">2.3.1.199</ecNumber>
    </recommendedName>
    <alternativeName>
        <fullName evidence="10">Very-long-chain 3-oxoacyl-CoA synthase</fullName>
    </alternativeName>
</protein>
<dbReference type="GO" id="GO:0009922">
    <property type="term" value="F:fatty acid elongase activity"/>
    <property type="evidence" value="ECO:0007669"/>
    <property type="project" value="UniProtKB-EC"/>
</dbReference>
<evidence type="ECO:0000256" key="8">
    <source>
        <dbReference type="ARBA" id="ARBA00023136"/>
    </source>
</evidence>
<dbReference type="InParanoid" id="A0A1X7VQV9"/>
<evidence type="ECO:0000256" key="9">
    <source>
        <dbReference type="ARBA" id="ARBA00023160"/>
    </source>
</evidence>
<feature type="transmembrane region" description="Helical" evidence="10">
    <location>
        <begin position="189"/>
        <end position="212"/>
    </location>
</feature>
<reference evidence="11" key="1">
    <citation type="submission" date="2017-05" db="UniProtKB">
        <authorList>
            <consortium name="EnsemblMetazoa"/>
        </authorList>
    </citation>
    <scope>IDENTIFICATION</scope>
</reference>
<keyword evidence="2 10" id="KW-0444">Lipid biosynthesis</keyword>
<evidence type="ECO:0000313" key="11">
    <source>
        <dbReference type="EnsemblMetazoa" id="Aqu2.1.42736_001"/>
    </source>
</evidence>
<dbReference type="GO" id="GO:0042761">
    <property type="term" value="P:very long-chain fatty acid biosynthetic process"/>
    <property type="evidence" value="ECO:0007669"/>
    <property type="project" value="TreeGrafter"/>
</dbReference>
<dbReference type="GO" id="GO:0005789">
    <property type="term" value="C:endoplasmic reticulum membrane"/>
    <property type="evidence" value="ECO:0007669"/>
    <property type="project" value="TreeGrafter"/>
</dbReference>
<keyword evidence="8 10" id="KW-0472">Membrane</keyword>
<evidence type="ECO:0000256" key="6">
    <source>
        <dbReference type="ARBA" id="ARBA00022989"/>
    </source>
</evidence>
<comment type="subcellular location">
    <subcellularLocation>
        <location evidence="1">Membrane</location>
        <topology evidence="1">Multi-pass membrane protein</topology>
    </subcellularLocation>
</comment>
<comment type="catalytic activity">
    <reaction evidence="10">
        <text>a very-long-chain acyl-CoA + malonyl-CoA + H(+) = a very-long-chain 3-oxoacyl-CoA + CO2 + CoA</text>
        <dbReference type="Rhea" id="RHEA:32727"/>
        <dbReference type="ChEBI" id="CHEBI:15378"/>
        <dbReference type="ChEBI" id="CHEBI:16526"/>
        <dbReference type="ChEBI" id="CHEBI:57287"/>
        <dbReference type="ChEBI" id="CHEBI:57384"/>
        <dbReference type="ChEBI" id="CHEBI:90725"/>
        <dbReference type="ChEBI" id="CHEBI:90736"/>
        <dbReference type="EC" id="2.3.1.199"/>
    </reaction>
</comment>
<dbReference type="PANTHER" id="PTHR11157:SF17">
    <property type="entry name" value="ELONGATION OF VERY LONG CHAIN FATTY ACIDS PROTEIN 6"/>
    <property type="match status" value="1"/>
</dbReference>
<dbReference type="InterPro" id="IPR030457">
    <property type="entry name" value="ELO_CS"/>
</dbReference>
<keyword evidence="4 10" id="KW-0812">Transmembrane</keyword>
<dbReference type="PANTHER" id="PTHR11157">
    <property type="entry name" value="FATTY ACID ACYL TRANSFERASE-RELATED"/>
    <property type="match status" value="1"/>
</dbReference>
<feature type="transmembrane region" description="Helical" evidence="10">
    <location>
        <begin position="158"/>
        <end position="177"/>
    </location>
</feature>
<dbReference type="GO" id="GO:0030148">
    <property type="term" value="P:sphingolipid biosynthetic process"/>
    <property type="evidence" value="ECO:0007669"/>
    <property type="project" value="TreeGrafter"/>
</dbReference>
<sequence>MVVQLKPSSFSCSDSIHWTDSNWSIPIISSLLYLFLVYFGKQWMKSREAFNLKRPLMLWNLATAVFSILGASVCLPAVINSTIEKGFIYTTCISDGYYGSESSVCFWAFLFTVSKVIELGDTFFIILRKKPLMFLHWYHHVTIINVMWLIFSKAATGISHWGSAVNYTIHSIMYSYYAATSAGVRFPALIPPLITMLQIFQMFFGATINMTAFVYRSTCPVDEAVVWASVIILLTYAGLFGNYFMQRYVLKKKKKEE</sequence>
<dbReference type="GO" id="GO:0034625">
    <property type="term" value="P:fatty acid elongation, monounsaturated fatty acid"/>
    <property type="evidence" value="ECO:0007669"/>
    <property type="project" value="TreeGrafter"/>
</dbReference>
<dbReference type="EnsemblMetazoa" id="Aqu2.1.42736_001">
    <property type="protein sequence ID" value="Aqu2.1.42736_001"/>
    <property type="gene ID" value="Aqu2.1.42736"/>
</dbReference>
<feature type="transmembrane region" description="Helical" evidence="10">
    <location>
        <begin position="134"/>
        <end position="152"/>
    </location>
</feature>
<proteinExistence type="inferred from homology"/>
<evidence type="ECO:0000256" key="1">
    <source>
        <dbReference type="ARBA" id="ARBA00004141"/>
    </source>
</evidence>
<dbReference type="GO" id="GO:0034626">
    <property type="term" value="P:fatty acid elongation, polyunsaturated fatty acid"/>
    <property type="evidence" value="ECO:0007669"/>
    <property type="project" value="TreeGrafter"/>
</dbReference>
<feature type="transmembrane region" description="Helical" evidence="10">
    <location>
        <begin position="224"/>
        <end position="245"/>
    </location>
</feature>
<accession>A0A1X7VQV9</accession>
<keyword evidence="6 10" id="KW-1133">Transmembrane helix</keyword>
<evidence type="ECO:0000256" key="7">
    <source>
        <dbReference type="ARBA" id="ARBA00023098"/>
    </source>
</evidence>
<name>A0A1X7VQV9_AMPQE</name>
<keyword evidence="7 10" id="KW-0443">Lipid metabolism</keyword>
<feature type="transmembrane region" description="Helical" evidence="10">
    <location>
        <begin position="23"/>
        <end position="44"/>
    </location>
</feature>
<keyword evidence="9 10" id="KW-0275">Fatty acid biosynthesis</keyword>
<dbReference type="eggNOG" id="KOG3072">
    <property type="taxonomic scope" value="Eukaryota"/>
</dbReference>
<evidence type="ECO:0000256" key="2">
    <source>
        <dbReference type="ARBA" id="ARBA00022516"/>
    </source>
</evidence>
<evidence type="ECO:0000256" key="4">
    <source>
        <dbReference type="ARBA" id="ARBA00022692"/>
    </source>
</evidence>